<dbReference type="Pfam" id="PF01370">
    <property type="entry name" value="Epimerase"/>
    <property type="match status" value="1"/>
</dbReference>
<dbReference type="AlphaFoldDB" id="A0A7Y6DWJ1"/>
<name>A0A7Y6DWJ1_9CELL</name>
<dbReference type="InterPro" id="IPR001509">
    <property type="entry name" value="Epimerase_deHydtase"/>
</dbReference>
<organism evidence="2 3">
    <name type="scientific">Cellulomonas humilata</name>
    <dbReference type="NCBI Taxonomy" id="144055"/>
    <lineage>
        <taxon>Bacteria</taxon>
        <taxon>Bacillati</taxon>
        <taxon>Actinomycetota</taxon>
        <taxon>Actinomycetes</taxon>
        <taxon>Micrococcales</taxon>
        <taxon>Cellulomonadaceae</taxon>
        <taxon>Cellulomonas</taxon>
    </lineage>
</organism>
<dbReference type="Proteomes" id="UP000565724">
    <property type="component" value="Unassembled WGS sequence"/>
</dbReference>
<dbReference type="SUPFAM" id="SSF51735">
    <property type="entry name" value="NAD(P)-binding Rossmann-fold domains"/>
    <property type="match status" value="1"/>
</dbReference>
<dbReference type="EMBL" id="JABMCI010000044">
    <property type="protein sequence ID" value="NUU16315.1"/>
    <property type="molecule type" value="Genomic_DNA"/>
</dbReference>
<dbReference type="PANTHER" id="PTHR48079">
    <property type="entry name" value="PROTEIN YEEZ"/>
    <property type="match status" value="1"/>
</dbReference>
<evidence type="ECO:0000313" key="2">
    <source>
        <dbReference type="EMBL" id="NUU16315.1"/>
    </source>
</evidence>
<comment type="caution">
    <text evidence="2">The sequence shown here is derived from an EMBL/GenBank/DDBJ whole genome shotgun (WGS) entry which is preliminary data.</text>
</comment>
<proteinExistence type="predicted"/>
<dbReference type="CDD" id="cd05262">
    <property type="entry name" value="SDR_a7"/>
    <property type="match status" value="1"/>
</dbReference>
<dbReference type="Gene3D" id="3.40.50.720">
    <property type="entry name" value="NAD(P)-binding Rossmann-like Domain"/>
    <property type="match status" value="1"/>
</dbReference>
<gene>
    <name evidence="2" type="ORF">HP550_03510</name>
</gene>
<dbReference type="GO" id="GO:0004029">
    <property type="term" value="F:aldehyde dehydrogenase (NAD+) activity"/>
    <property type="evidence" value="ECO:0007669"/>
    <property type="project" value="TreeGrafter"/>
</dbReference>
<dbReference type="InterPro" id="IPR051783">
    <property type="entry name" value="NAD(P)-dependent_oxidoreduct"/>
</dbReference>
<reference evidence="2 3" key="1">
    <citation type="submission" date="2020-05" db="EMBL/GenBank/DDBJ databases">
        <title>Genome Sequencing of Type Strains.</title>
        <authorList>
            <person name="Lemaire J.F."/>
            <person name="Inderbitzin P."/>
            <person name="Gregorio O.A."/>
            <person name="Collins S.B."/>
            <person name="Wespe N."/>
            <person name="Knight-Connoni V."/>
        </authorList>
    </citation>
    <scope>NUCLEOTIDE SEQUENCE [LARGE SCALE GENOMIC DNA]</scope>
    <source>
        <strain evidence="2 3">ATCC 25174</strain>
    </source>
</reference>
<sequence length="299" mass="30713">MHVFVTGASGWIGSAVTAELLAAGHEVTGLARSAESAAAISAAGAAAHRGSLDDLESLRAGARAADAVIHLGFKHDFSDMPGAWRTERAVVETFLSALEGSDRPFLLASGVAGLTPGRAVTERDANPSHGPDGMRGGAENLALEHADRGVRSVSLRFAPTVHGEGDRGFVATLAGVARSTGVAGYVGDGSARWPAVHRLDAAHLVRLALEGAPAGTVVHAVAEEGIATRQIAEALGRGLDLPTRSIDPADVDGHFGWIGRFFALDIPASSALTRDLLGWEPTHAGLLGDLAAGYYTDAE</sequence>
<dbReference type="GO" id="GO:0005737">
    <property type="term" value="C:cytoplasm"/>
    <property type="evidence" value="ECO:0007669"/>
    <property type="project" value="TreeGrafter"/>
</dbReference>
<keyword evidence="3" id="KW-1185">Reference proteome</keyword>
<accession>A0A7Y6DWJ1</accession>
<feature type="domain" description="NAD-dependent epimerase/dehydratase" evidence="1">
    <location>
        <begin position="3"/>
        <end position="211"/>
    </location>
</feature>
<evidence type="ECO:0000313" key="3">
    <source>
        <dbReference type="Proteomes" id="UP000565724"/>
    </source>
</evidence>
<protein>
    <submittedName>
        <fullName evidence="2">SDR family oxidoreductase</fullName>
    </submittedName>
</protein>
<evidence type="ECO:0000259" key="1">
    <source>
        <dbReference type="Pfam" id="PF01370"/>
    </source>
</evidence>
<dbReference type="InterPro" id="IPR036291">
    <property type="entry name" value="NAD(P)-bd_dom_sf"/>
</dbReference>
<dbReference type="PANTHER" id="PTHR48079:SF6">
    <property type="entry name" value="NAD(P)-BINDING DOMAIN-CONTAINING PROTEIN-RELATED"/>
    <property type="match status" value="1"/>
</dbReference>
<dbReference type="RefSeq" id="WP_175346213.1">
    <property type="nucleotide sequence ID" value="NZ_JABMCI010000044.1"/>
</dbReference>